<dbReference type="InterPro" id="IPR036249">
    <property type="entry name" value="Thioredoxin-like_sf"/>
</dbReference>
<keyword evidence="7" id="KW-0812">Transmembrane</keyword>
<keyword evidence="6" id="KW-0676">Redox-active center</keyword>
<dbReference type="SUPFAM" id="SSF52833">
    <property type="entry name" value="Thioredoxin-like"/>
    <property type="match status" value="1"/>
</dbReference>
<organism evidence="9 10">
    <name type="scientific">Brevundimonas staleyi</name>
    <dbReference type="NCBI Taxonomy" id="74326"/>
    <lineage>
        <taxon>Bacteria</taxon>
        <taxon>Pseudomonadati</taxon>
        <taxon>Pseudomonadota</taxon>
        <taxon>Alphaproteobacteria</taxon>
        <taxon>Caulobacterales</taxon>
        <taxon>Caulobacteraceae</taxon>
        <taxon>Brevundimonas</taxon>
    </lineage>
</organism>
<evidence type="ECO:0000313" key="9">
    <source>
        <dbReference type="EMBL" id="MFC5343477.1"/>
    </source>
</evidence>
<dbReference type="PANTHER" id="PTHR13887">
    <property type="entry name" value="GLUTATHIONE S-TRANSFERASE KAPPA"/>
    <property type="match status" value="1"/>
</dbReference>
<evidence type="ECO:0000256" key="4">
    <source>
        <dbReference type="ARBA" id="ARBA00023002"/>
    </source>
</evidence>
<dbReference type="Gene3D" id="3.40.30.10">
    <property type="entry name" value="Glutaredoxin"/>
    <property type="match status" value="1"/>
</dbReference>
<sequence length="266" mass="27400">MTDETPVPATDAKPVSRDPLVWFGSGRGGAAALGVSILALGLAAAPYLTGGDFGGKVRAYLISNPQVLDEAVQARQAAEENNRVETINRAVAANAALMAPDARDPAFGPADAKVTVVQFFDYRCPGCKAVAADYAALMQANPDVRFVFKEWPILDRGDDTTSNYAARAALAAHAQGKYLAVHQALMATNGLTREAVDQVLAQNGVALDQAAAVIGNTGTDRLLADIHTTGATLGLVGTPTFLINGKTTASISPQEVAAAIAAAKAA</sequence>
<evidence type="ECO:0000256" key="7">
    <source>
        <dbReference type="SAM" id="Phobius"/>
    </source>
</evidence>
<keyword evidence="4" id="KW-0560">Oxidoreductase</keyword>
<keyword evidence="7" id="KW-1133">Transmembrane helix</keyword>
<comment type="similarity">
    <text evidence="2">Belongs to the thioredoxin family. DsbA subfamily.</text>
</comment>
<gene>
    <name evidence="9" type="ORF">ACFPIE_06080</name>
</gene>
<dbReference type="Pfam" id="PF13462">
    <property type="entry name" value="Thioredoxin_4"/>
    <property type="match status" value="1"/>
</dbReference>
<feature type="domain" description="Thioredoxin" evidence="8">
    <location>
        <begin position="39"/>
        <end position="265"/>
    </location>
</feature>
<comment type="function">
    <text evidence="1">May be required for disulfide bond formation in some proteins.</text>
</comment>
<evidence type="ECO:0000256" key="5">
    <source>
        <dbReference type="ARBA" id="ARBA00023157"/>
    </source>
</evidence>
<dbReference type="InterPro" id="IPR041205">
    <property type="entry name" value="ScsC_N"/>
</dbReference>
<evidence type="ECO:0000313" key="10">
    <source>
        <dbReference type="Proteomes" id="UP001596152"/>
    </source>
</evidence>
<dbReference type="RefSeq" id="WP_374039264.1">
    <property type="nucleotide sequence ID" value="NZ_CP169082.1"/>
</dbReference>
<dbReference type="PANTHER" id="PTHR13887:SF14">
    <property type="entry name" value="DISULFIDE BOND FORMATION PROTEIN D"/>
    <property type="match status" value="1"/>
</dbReference>
<dbReference type="InterPro" id="IPR012336">
    <property type="entry name" value="Thioredoxin-like_fold"/>
</dbReference>
<keyword evidence="5" id="KW-1015">Disulfide bond</keyword>
<accession>A0ABW0FQ31</accession>
<evidence type="ECO:0000256" key="1">
    <source>
        <dbReference type="ARBA" id="ARBA00003565"/>
    </source>
</evidence>
<evidence type="ECO:0000256" key="2">
    <source>
        <dbReference type="ARBA" id="ARBA00005791"/>
    </source>
</evidence>
<comment type="caution">
    <text evidence="9">The sequence shown here is derived from an EMBL/GenBank/DDBJ whole genome shotgun (WGS) entry which is preliminary data.</text>
</comment>
<dbReference type="Proteomes" id="UP001596152">
    <property type="component" value="Unassembled WGS sequence"/>
</dbReference>
<evidence type="ECO:0000259" key="8">
    <source>
        <dbReference type="PROSITE" id="PS51352"/>
    </source>
</evidence>
<keyword evidence="7" id="KW-0472">Membrane</keyword>
<dbReference type="Pfam" id="PF18312">
    <property type="entry name" value="ScsC_N"/>
    <property type="match status" value="1"/>
</dbReference>
<name>A0ABW0FQ31_9CAUL</name>
<reference evidence="10" key="1">
    <citation type="journal article" date="2019" name="Int. J. Syst. Evol. Microbiol.">
        <title>The Global Catalogue of Microorganisms (GCM) 10K type strain sequencing project: providing services to taxonomists for standard genome sequencing and annotation.</title>
        <authorList>
            <consortium name="The Broad Institute Genomics Platform"/>
            <consortium name="The Broad Institute Genome Sequencing Center for Infectious Disease"/>
            <person name="Wu L."/>
            <person name="Ma J."/>
        </authorList>
    </citation>
    <scope>NUCLEOTIDE SEQUENCE [LARGE SCALE GENOMIC DNA]</scope>
    <source>
        <strain evidence="10">JCM 12125</strain>
    </source>
</reference>
<keyword evidence="3" id="KW-0732">Signal</keyword>
<dbReference type="InterPro" id="IPR013766">
    <property type="entry name" value="Thioredoxin_domain"/>
</dbReference>
<feature type="transmembrane region" description="Helical" evidence="7">
    <location>
        <begin position="29"/>
        <end position="48"/>
    </location>
</feature>
<evidence type="ECO:0000256" key="3">
    <source>
        <dbReference type="ARBA" id="ARBA00022729"/>
    </source>
</evidence>
<evidence type="ECO:0000256" key="6">
    <source>
        <dbReference type="ARBA" id="ARBA00023284"/>
    </source>
</evidence>
<protein>
    <submittedName>
        <fullName evidence="9">Thioredoxin domain-containing protein</fullName>
    </submittedName>
</protein>
<dbReference type="PROSITE" id="PS51352">
    <property type="entry name" value="THIOREDOXIN_2"/>
    <property type="match status" value="1"/>
</dbReference>
<keyword evidence="10" id="KW-1185">Reference proteome</keyword>
<dbReference type="EMBL" id="JBHSLF010000014">
    <property type="protein sequence ID" value="MFC5343477.1"/>
    <property type="molecule type" value="Genomic_DNA"/>
</dbReference>
<proteinExistence type="inferred from homology"/>